<evidence type="ECO:0000313" key="3">
    <source>
        <dbReference type="Proteomes" id="UP000447355"/>
    </source>
</evidence>
<dbReference type="InterPro" id="IPR022562">
    <property type="entry name" value="DUF3466"/>
</dbReference>
<feature type="chain" id="PRO_5032985391" evidence="1">
    <location>
        <begin position="27"/>
        <end position="396"/>
    </location>
</feature>
<dbReference type="Pfam" id="PF11949">
    <property type="entry name" value="DUF3466"/>
    <property type="match status" value="1"/>
</dbReference>
<dbReference type="EMBL" id="WWCX01000001">
    <property type="protein sequence ID" value="MYM92422.1"/>
    <property type="molecule type" value="Genomic_DNA"/>
</dbReference>
<feature type="signal peptide" evidence="1">
    <location>
        <begin position="1"/>
        <end position="26"/>
    </location>
</feature>
<reference evidence="2" key="1">
    <citation type="submission" date="2019-12" db="EMBL/GenBank/DDBJ databases">
        <title>Novel species isolated from a subtropical stream in China.</title>
        <authorList>
            <person name="Lu H."/>
        </authorList>
    </citation>
    <scope>NUCLEOTIDE SEQUENCE [LARGE SCALE GENOMIC DNA]</scope>
    <source>
        <strain evidence="2">FT81W</strain>
    </source>
</reference>
<evidence type="ECO:0000256" key="1">
    <source>
        <dbReference type="SAM" id="SignalP"/>
    </source>
</evidence>
<protein>
    <submittedName>
        <fullName evidence="2">DUF3466 family protein</fullName>
    </submittedName>
</protein>
<evidence type="ECO:0000313" key="2">
    <source>
        <dbReference type="EMBL" id="MYM92422.1"/>
    </source>
</evidence>
<dbReference type="AlphaFoldDB" id="A0A845GG92"/>
<comment type="caution">
    <text evidence="2">The sequence shown here is derived from an EMBL/GenBank/DDBJ whole genome shotgun (WGS) entry which is preliminary data.</text>
</comment>
<dbReference type="RefSeq" id="WP_161081694.1">
    <property type="nucleotide sequence ID" value="NZ_WWCX01000001.1"/>
</dbReference>
<name>A0A845GG92_9BURK</name>
<organism evidence="2 3">
    <name type="scientific">Duganella vulcania</name>
    <dbReference type="NCBI Taxonomy" id="2692166"/>
    <lineage>
        <taxon>Bacteria</taxon>
        <taxon>Pseudomonadati</taxon>
        <taxon>Pseudomonadota</taxon>
        <taxon>Betaproteobacteria</taxon>
        <taxon>Burkholderiales</taxon>
        <taxon>Oxalobacteraceae</taxon>
        <taxon>Telluria group</taxon>
        <taxon>Duganella</taxon>
    </lineage>
</organism>
<dbReference type="Proteomes" id="UP000447355">
    <property type="component" value="Unassembled WGS sequence"/>
</dbReference>
<accession>A0A845GG92</accession>
<sequence length="396" mass="41080">MRAIKSVVRATAIAAAMVAGASQAQAAAPSYIFIDLGTVDGSAGSNSIGVAINNAGKVVGTSSVDGGWTLTHYSSELDSTKLDTYSNGVRWDNNGALPSLADVKHSYVTGLNNADQSVGAFTAAESFDAPRFYNAVRWTGKQAVILESQSGDSIAYSVNDLGTVVGHVGLGTTDATGNLQYSAMLWNVSATTGAVTSKILATGAFTEAYSINNAGQVVGTKQRQATMWNPDNTVVNLSQLCGSNNGQAWAINAAGTAVGWNNFNWEGHPVMWSGGKCIDLAAANTFLEGWRSAVYAINNSGVMVGEGGTLAFPSDTYGTRAIMWSPAGVAVDLNSFLSNDVANKRIVLRQALGINDNGWITGYASVGDNPNDVSNSARHAFLLIPSNTSVAGKTAL</sequence>
<proteinExistence type="predicted"/>
<keyword evidence="1" id="KW-0732">Signal</keyword>
<gene>
    <name evidence="2" type="ORF">GTP90_00945</name>
</gene>